<accession>A0A182MPA7</accession>
<evidence type="ECO:0000256" key="10">
    <source>
        <dbReference type="SAM" id="MobiDB-lite"/>
    </source>
</evidence>
<keyword evidence="8" id="KW-0807">Transducer</keyword>
<dbReference type="EMBL" id="AXCM01002116">
    <property type="status" value="NOT_ANNOTATED_CDS"/>
    <property type="molecule type" value="Genomic_DNA"/>
</dbReference>
<feature type="domain" description="Phosphatidylinositol-specific phospholipase C X" evidence="11">
    <location>
        <begin position="77"/>
        <end position="225"/>
    </location>
</feature>
<keyword evidence="6 9" id="KW-0442">Lipid degradation</keyword>
<dbReference type="GO" id="GO:0051209">
    <property type="term" value="P:release of sequestered calcium ion into cytosol"/>
    <property type="evidence" value="ECO:0007669"/>
    <property type="project" value="TreeGrafter"/>
</dbReference>
<evidence type="ECO:0000256" key="2">
    <source>
        <dbReference type="ARBA" id="ARBA00004496"/>
    </source>
</evidence>
<feature type="compositionally biased region" description="Polar residues" evidence="10">
    <location>
        <begin position="290"/>
        <end position="308"/>
    </location>
</feature>
<dbReference type="SUPFAM" id="SSF51695">
    <property type="entry name" value="PLC-like phosphodiesterases"/>
    <property type="match status" value="1"/>
</dbReference>
<dbReference type="Gene3D" id="1.10.238.10">
    <property type="entry name" value="EF-hand"/>
    <property type="match status" value="1"/>
</dbReference>
<evidence type="ECO:0000256" key="6">
    <source>
        <dbReference type="ARBA" id="ARBA00022963"/>
    </source>
</evidence>
<dbReference type="Pfam" id="PF09279">
    <property type="entry name" value="EF-hand_like"/>
    <property type="match status" value="1"/>
</dbReference>
<feature type="compositionally biased region" description="Basic residues" evidence="10">
    <location>
        <begin position="224"/>
        <end position="239"/>
    </location>
</feature>
<dbReference type="InterPro" id="IPR011992">
    <property type="entry name" value="EF-hand-dom_pair"/>
</dbReference>
<evidence type="ECO:0000313" key="12">
    <source>
        <dbReference type="EnsemblMetazoa" id="ACUA023057-PA"/>
    </source>
</evidence>
<dbReference type="FunFam" id="3.20.20.190:FF:000084">
    <property type="match status" value="1"/>
</dbReference>
<reference evidence="13" key="1">
    <citation type="submission" date="2013-09" db="EMBL/GenBank/DDBJ databases">
        <title>The Genome Sequence of Anopheles culicifacies species A.</title>
        <authorList>
            <consortium name="The Broad Institute Genomics Platform"/>
            <person name="Neafsey D.E."/>
            <person name="Besansky N."/>
            <person name="Howell P."/>
            <person name="Walton C."/>
            <person name="Young S.K."/>
            <person name="Zeng Q."/>
            <person name="Gargeya S."/>
            <person name="Fitzgerald M."/>
            <person name="Haas B."/>
            <person name="Abouelleil A."/>
            <person name="Allen A.W."/>
            <person name="Alvarado L."/>
            <person name="Arachchi H.M."/>
            <person name="Berlin A.M."/>
            <person name="Chapman S.B."/>
            <person name="Gainer-Dewar J."/>
            <person name="Goldberg J."/>
            <person name="Griggs A."/>
            <person name="Gujja S."/>
            <person name="Hansen M."/>
            <person name="Howarth C."/>
            <person name="Imamovic A."/>
            <person name="Ireland A."/>
            <person name="Larimer J."/>
            <person name="McCowan C."/>
            <person name="Murphy C."/>
            <person name="Pearson M."/>
            <person name="Poon T.W."/>
            <person name="Priest M."/>
            <person name="Roberts A."/>
            <person name="Saif S."/>
            <person name="Shea T."/>
            <person name="Sisk P."/>
            <person name="Sykes S."/>
            <person name="Wortman J."/>
            <person name="Nusbaum C."/>
            <person name="Birren B."/>
        </authorList>
    </citation>
    <scope>NUCLEOTIDE SEQUENCE [LARGE SCALE GENOMIC DNA]</scope>
    <source>
        <strain evidence="13">A-37</strain>
    </source>
</reference>
<keyword evidence="5 9" id="KW-0378">Hydrolase</keyword>
<name>A0A182MPA7_9DIPT</name>
<evidence type="ECO:0000256" key="3">
    <source>
        <dbReference type="ARBA" id="ARBA00012368"/>
    </source>
</evidence>
<evidence type="ECO:0000259" key="11">
    <source>
        <dbReference type="SMART" id="SM00148"/>
    </source>
</evidence>
<dbReference type="InterPro" id="IPR001192">
    <property type="entry name" value="PI-PLC_fam"/>
</dbReference>
<keyword evidence="7 9" id="KW-0443">Lipid metabolism</keyword>
<dbReference type="PROSITE" id="PS50007">
    <property type="entry name" value="PIPLC_X_DOMAIN"/>
    <property type="match status" value="1"/>
</dbReference>
<dbReference type="Proteomes" id="UP000075883">
    <property type="component" value="Unassembled WGS sequence"/>
</dbReference>
<reference evidence="12" key="2">
    <citation type="submission" date="2020-05" db="UniProtKB">
        <authorList>
            <consortium name="EnsemblMetazoa"/>
        </authorList>
    </citation>
    <scope>IDENTIFICATION</scope>
    <source>
        <strain evidence="12">A-37</strain>
    </source>
</reference>
<dbReference type="GO" id="GO:0007186">
    <property type="term" value="P:G protein-coupled receptor signaling pathway"/>
    <property type="evidence" value="ECO:0007669"/>
    <property type="project" value="TreeGrafter"/>
</dbReference>
<dbReference type="PANTHER" id="PTHR10336">
    <property type="entry name" value="PHOSPHOINOSITIDE-SPECIFIC PHOSPHOLIPASE C FAMILY PROTEIN"/>
    <property type="match status" value="1"/>
</dbReference>
<evidence type="ECO:0000256" key="7">
    <source>
        <dbReference type="ARBA" id="ARBA00023098"/>
    </source>
</evidence>
<dbReference type="GO" id="GO:0046488">
    <property type="term" value="P:phosphatidylinositol metabolic process"/>
    <property type="evidence" value="ECO:0007669"/>
    <property type="project" value="TreeGrafter"/>
</dbReference>
<evidence type="ECO:0000256" key="9">
    <source>
        <dbReference type="RuleBase" id="RU361133"/>
    </source>
</evidence>
<keyword evidence="13" id="KW-1185">Reference proteome</keyword>
<feature type="region of interest" description="Disordered" evidence="10">
    <location>
        <begin position="224"/>
        <end position="265"/>
    </location>
</feature>
<organism evidence="12 13">
    <name type="scientific">Anopheles culicifacies</name>
    <dbReference type="NCBI Taxonomy" id="139723"/>
    <lineage>
        <taxon>Eukaryota</taxon>
        <taxon>Metazoa</taxon>
        <taxon>Ecdysozoa</taxon>
        <taxon>Arthropoda</taxon>
        <taxon>Hexapoda</taxon>
        <taxon>Insecta</taxon>
        <taxon>Pterygota</taxon>
        <taxon>Neoptera</taxon>
        <taxon>Endopterygota</taxon>
        <taxon>Diptera</taxon>
        <taxon>Nematocera</taxon>
        <taxon>Culicoidea</taxon>
        <taxon>Culicidae</taxon>
        <taxon>Anophelinae</taxon>
        <taxon>Anopheles</taxon>
        <taxon>culicifacies species complex</taxon>
    </lineage>
</organism>
<dbReference type="SUPFAM" id="SSF47473">
    <property type="entry name" value="EF-hand"/>
    <property type="match status" value="1"/>
</dbReference>
<keyword evidence="4" id="KW-0963">Cytoplasm</keyword>
<protein>
    <recommendedName>
        <fullName evidence="3 9">Phosphoinositide phospholipase C</fullName>
        <ecNumber evidence="3 9">3.1.4.11</ecNumber>
    </recommendedName>
</protein>
<dbReference type="GO" id="GO:0004435">
    <property type="term" value="F:phosphatidylinositol-4,5-bisphosphate phospholipase C activity"/>
    <property type="evidence" value="ECO:0007669"/>
    <property type="project" value="UniProtKB-EC"/>
</dbReference>
<evidence type="ECO:0000256" key="1">
    <source>
        <dbReference type="ARBA" id="ARBA00001195"/>
    </source>
</evidence>
<dbReference type="GO" id="GO:0005737">
    <property type="term" value="C:cytoplasm"/>
    <property type="evidence" value="ECO:0007669"/>
    <property type="project" value="UniProtKB-SubCell"/>
</dbReference>
<dbReference type="AlphaFoldDB" id="A0A182MPA7"/>
<dbReference type="SMART" id="SM00148">
    <property type="entry name" value="PLCXc"/>
    <property type="match status" value="1"/>
</dbReference>
<dbReference type="FunFam" id="1.10.238.10:FF:000005">
    <property type="entry name" value="Phosphoinositide phospholipase C"/>
    <property type="match status" value="1"/>
</dbReference>
<dbReference type="GO" id="GO:0016042">
    <property type="term" value="P:lipid catabolic process"/>
    <property type="evidence" value="ECO:0007669"/>
    <property type="project" value="UniProtKB-KW"/>
</dbReference>
<evidence type="ECO:0000256" key="4">
    <source>
        <dbReference type="ARBA" id="ARBA00022490"/>
    </source>
</evidence>
<dbReference type="InterPro" id="IPR017946">
    <property type="entry name" value="PLC-like_Pdiesterase_TIM-brl"/>
</dbReference>
<dbReference type="GO" id="GO:0048015">
    <property type="term" value="P:phosphatidylinositol-mediated signaling"/>
    <property type="evidence" value="ECO:0007669"/>
    <property type="project" value="TreeGrafter"/>
</dbReference>
<dbReference type="EC" id="3.1.4.11" evidence="3 9"/>
<comment type="subcellular location">
    <subcellularLocation>
        <location evidence="2">Cytoplasm</location>
    </subcellularLocation>
</comment>
<evidence type="ECO:0000256" key="5">
    <source>
        <dbReference type="ARBA" id="ARBA00022801"/>
    </source>
</evidence>
<comment type="catalytic activity">
    <reaction evidence="1 9">
        <text>a 1,2-diacyl-sn-glycero-3-phospho-(1D-myo-inositol-4,5-bisphosphate) + H2O = 1D-myo-inositol 1,4,5-trisphosphate + a 1,2-diacyl-sn-glycerol + H(+)</text>
        <dbReference type="Rhea" id="RHEA:33179"/>
        <dbReference type="ChEBI" id="CHEBI:15377"/>
        <dbReference type="ChEBI" id="CHEBI:15378"/>
        <dbReference type="ChEBI" id="CHEBI:17815"/>
        <dbReference type="ChEBI" id="CHEBI:58456"/>
        <dbReference type="ChEBI" id="CHEBI:203600"/>
        <dbReference type="EC" id="3.1.4.11"/>
    </reaction>
</comment>
<sequence>MSTSQLVDFLNKTQRDPRLNEILHPYANTARARDLIQEYEPNKFNAQKGQLSFDGFLRYLMSEDNPIMAASKLDLSDDMDQPMAHYFINSSHNTYLTGHQLTGKSSVEIYRQSLLAGCRCVELDFWNGRTEEPVIVHGYTFVPEICAKDVLEAIAETAFKTSEFPVILSFENHCNPRQQAKIANYCREIFGDMLLDRPLDSHPLESNVELPPPALLKRKIIIKNKKKHHHHHHHHHKKATVVSSPQQQQQLPPAGGTVGNNVSNNSAAANAHATTVNNSSANSTTAAAINTPTGVTPAISNNSTNAGK</sequence>
<dbReference type="PANTHER" id="PTHR10336:SF149">
    <property type="entry name" value="1-PHOSPHATIDYLINOSITOL 4,5-BISPHOSPHATE PHOSPHODIESTERASE CLASSES I AND II"/>
    <property type="match status" value="1"/>
</dbReference>
<dbReference type="InterPro" id="IPR015359">
    <property type="entry name" value="PLC_EF-hand-like"/>
</dbReference>
<feature type="region of interest" description="Disordered" evidence="10">
    <location>
        <begin position="288"/>
        <end position="308"/>
    </location>
</feature>
<evidence type="ECO:0000313" key="13">
    <source>
        <dbReference type="Proteomes" id="UP000075883"/>
    </source>
</evidence>
<dbReference type="STRING" id="139723.A0A182MPA7"/>
<dbReference type="Gene3D" id="3.20.20.190">
    <property type="entry name" value="Phosphatidylinositol (PI) phosphodiesterase"/>
    <property type="match status" value="1"/>
</dbReference>
<dbReference type="EnsemblMetazoa" id="ACUA023057-RA">
    <property type="protein sequence ID" value="ACUA023057-PA"/>
    <property type="gene ID" value="ACUA023057"/>
</dbReference>
<proteinExistence type="predicted"/>
<dbReference type="VEuPathDB" id="VectorBase:ACUA023057"/>
<dbReference type="Pfam" id="PF00388">
    <property type="entry name" value="PI-PLC-X"/>
    <property type="match status" value="1"/>
</dbReference>
<dbReference type="InterPro" id="IPR000909">
    <property type="entry name" value="PLipase_C_PInositol-sp_X_dom"/>
</dbReference>
<dbReference type="PRINTS" id="PR00390">
    <property type="entry name" value="PHPHLIPASEC"/>
</dbReference>
<evidence type="ECO:0000256" key="8">
    <source>
        <dbReference type="ARBA" id="ARBA00023224"/>
    </source>
</evidence>